<dbReference type="InterPro" id="IPR046335">
    <property type="entry name" value="LacI/GalR-like_sensor"/>
</dbReference>
<accession>A0A4R9AHY1</accession>
<evidence type="ECO:0000256" key="2">
    <source>
        <dbReference type="ARBA" id="ARBA00023125"/>
    </source>
</evidence>
<dbReference type="PANTHER" id="PTHR30146">
    <property type="entry name" value="LACI-RELATED TRANSCRIPTIONAL REPRESSOR"/>
    <property type="match status" value="1"/>
</dbReference>
<keyword evidence="3" id="KW-0804">Transcription</keyword>
<dbReference type="Proteomes" id="UP000298170">
    <property type="component" value="Unassembled WGS sequence"/>
</dbReference>
<dbReference type="SUPFAM" id="SSF53822">
    <property type="entry name" value="Periplasmic binding protein-like I"/>
    <property type="match status" value="1"/>
</dbReference>
<dbReference type="EMBL" id="SOHJ01000002">
    <property type="protein sequence ID" value="TFD62557.1"/>
    <property type="molecule type" value="Genomic_DNA"/>
</dbReference>
<dbReference type="Pfam" id="PF00356">
    <property type="entry name" value="LacI"/>
    <property type="match status" value="1"/>
</dbReference>
<keyword evidence="6" id="KW-1185">Reference proteome</keyword>
<evidence type="ECO:0000313" key="5">
    <source>
        <dbReference type="EMBL" id="TFD62557.1"/>
    </source>
</evidence>
<dbReference type="SUPFAM" id="SSF47413">
    <property type="entry name" value="lambda repressor-like DNA-binding domains"/>
    <property type="match status" value="1"/>
</dbReference>
<comment type="caution">
    <text evidence="5">The sequence shown here is derived from an EMBL/GenBank/DDBJ whole genome shotgun (WGS) entry which is preliminary data.</text>
</comment>
<evidence type="ECO:0000313" key="6">
    <source>
        <dbReference type="Proteomes" id="UP000298170"/>
    </source>
</evidence>
<dbReference type="PRINTS" id="PR00036">
    <property type="entry name" value="HTHLACI"/>
</dbReference>
<dbReference type="InterPro" id="IPR028082">
    <property type="entry name" value="Peripla_BP_I"/>
</dbReference>
<dbReference type="GO" id="GO:0003700">
    <property type="term" value="F:DNA-binding transcription factor activity"/>
    <property type="evidence" value="ECO:0007669"/>
    <property type="project" value="TreeGrafter"/>
</dbReference>
<protein>
    <submittedName>
        <fullName evidence="5">LacI family transcriptional regulator</fullName>
    </submittedName>
</protein>
<dbReference type="InterPro" id="IPR010982">
    <property type="entry name" value="Lambda_DNA-bd_dom_sf"/>
</dbReference>
<dbReference type="PROSITE" id="PS50932">
    <property type="entry name" value="HTH_LACI_2"/>
    <property type="match status" value="1"/>
</dbReference>
<feature type="domain" description="HTH lacI-type" evidence="4">
    <location>
        <begin position="3"/>
        <end position="55"/>
    </location>
</feature>
<sequence length="333" mass="35747">MAVNSHDVARIAGVSQSTVSRVLNGATNVRPETRDRVLIALENYAPNAHARAMRTNKTGTIGVVASDITNPYFPELLEAIYVAASASTLNIVLWNEHDPTTPAALAGIRSGMVDGVLFTSATLETTAIAQLAAQRVPTVLVNRGLVHPVCDQVTSNNLQIGRLAARYLLAAGITDIGMILGPNHMRAVAERETGFLDELWATGRVEVGRKWISRGQPTFESGFKAVSDVFAGDQLPRAVFCSNDILGYGAISAIRTLGLRVPEDVWVIGVDGLPMSGWEVFDLTTIRQPVEEMARVGLKLLQARINGDASPFLDVQLDTDLVIRGSTARVPSP</sequence>
<dbReference type="Gene3D" id="3.40.50.2300">
    <property type="match status" value="2"/>
</dbReference>
<proteinExistence type="predicted"/>
<dbReference type="CDD" id="cd06278">
    <property type="entry name" value="PBP1_LacI-like"/>
    <property type="match status" value="1"/>
</dbReference>
<organism evidence="5 6">
    <name type="scientific">Cryobacterium suzukii</name>
    <dbReference type="NCBI Taxonomy" id="1259198"/>
    <lineage>
        <taxon>Bacteria</taxon>
        <taxon>Bacillati</taxon>
        <taxon>Actinomycetota</taxon>
        <taxon>Actinomycetes</taxon>
        <taxon>Micrococcales</taxon>
        <taxon>Microbacteriaceae</taxon>
        <taxon>Cryobacterium</taxon>
    </lineage>
</organism>
<dbReference type="RefSeq" id="WP_134512911.1">
    <property type="nucleotide sequence ID" value="NZ_SOHJ01000002.1"/>
</dbReference>
<evidence type="ECO:0000256" key="3">
    <source>
        <dbReference type="ARBA" id="ARBA00023163"/>
    </source>
</evidence>
<evidence type="ECO:0000259" key="4">
    <source>
        <dbReference type="PROSITE" id="PS50932"/>
    </source>
</evidence>
<name>A0A4R9AHY1_9MICO</name>
<dbReference type="InterPro" id="IPR000843">
    <property type="entry name" value="HTH_LacI"/>
</dbReference>
<keyword evidence="1" id="KW-0805">Transcription regulation</keyword>
<dbReference type="GO" id="GO:0000976">
    <property type="term" value="F:transcription cis-regulatory region binding"/>
    <property type="evidence" value="ECO:0007669"/>
    <property type="project" value="TreeGrafter"/>
</dbReference>
<reference evidence="5 6" key="1">
    <citation type="submission" date="2019-03" db="EMBL/GenBank/DDBJ databases">
        <title>Genomics of glacier-inhabiting Cryobacterium strains.</title>
        <authorList>
            <person name="Liu Q."/>
            <person name="Xin Y.-H."/>
        </authorList>
    </citation>
    <scope>NUCLEOTIDE SEQUENCE [LARGE SCALE GENOMIC DNA]</scope>
    <source>
        <strain evidence="5 6">Sr39</strain>
    </source>
</reference>
<gene>
    <name evidence="5" type="ORF">E3T39_00980</name>
</gene>
<evidence type="ECO:0000256" key="1">
    <source>
        <dbReference type="ARBA" id="ARBA00023015"/>
    </source>
</evidence>
<dbReference type="SMART" id="SM00354">
    <property type="entry name" value="HTH_LACI"/>
    <property type="match status" value="1"/>
</dbReference>
<dbReference type="AlphaFoldDB" id="A0A4R9AHY1"/>
<dbReference type="Gene3D" id="1.10.260.40">
    <property type="entry name" value="lambda repressor-like DNA-binding domains"/>
    <property type="match status" value="1"/>
</dbReference>
<dbReference type="PANTHER" id="PTHR30146:SF109">
    <property type="entry name" value="HTH-TYPE TRANSCRIPTIONAL REGULATOR GALS"/>
    <property type="match status" value="1"/>
</dbReference>
<dbReference type="OrthoDB" id="37081at2"/>
<dbReference type="CDD" id="cd01392">
    <property type="entry name" value="HTH_LacI"/>
    <property type="match status" value="1"/>
</dbReference>
<dbReference type="Pfam" id="PF13377">
    <property type="entry name" value="Peripla_BP_3"/>
    <property type="match status" value="1"/>
</dbReference>
<keyword evidence="2" id="KW-0238">DNA-binding</keyword>